<accession>A0A9D1N2D4</accession>
<comment type="caution">
    <text evidence="13">The sequence shown here is derived from an EMBL/GenBank/DDBJ whole genome shotgun (WGS) entry which is preliminary data.</text>
</comment>
<organism evidence="13 14">
    <name type="scientific">Candidatus Aphodomorpha intestinavium</name>
    <dbReference type="NCBI Taxonomy" id="2840672"/>
    <lineage>
        <taxon>Bacteria</taxon>
        <taxon>Bacillati</taxon>
        <taxon>Bacillota</taxon>
        <taxon>Clostridia</taxon>
        <taxon>Eubacteriales</taxon>
        <taxon>Candidatus Aphodomorpha</taxon>
    </lineage>
</organism>
<evidence type="ECO:0000256" key="8">
    <source>
        <dbReference type="ARBA" id="ARBA00031306"/>
    </source>
</evidence>
<evidence type="ECO:0000313" key="13">
    <source>
        <dbReference type="EMBL" id="HIU93825.1"/>
    </source>
</evidence>
<feature type="binding site" evidence="11">
    <location>
        <position position="287"/>
    </location>
    <ligand>
        <name>Mg(2+)</name>
        <dbReference type="ChEBI" id="CHEBI:18420"/>
    </ligand>
</feature>
<keyword evidence="12" id="KW-0732">Signal</keyword>
<dbReference type="SUPFAM" id="SSF143631">
    <property type="entry name" value="ApbE-like"/>
    <property type="match status" value="1"/>
</dbReference>
<evidence type="ECO:0000256" key="11">
    <source>
        <dbReference type="PIRSR" id="PIRSR006268-2"/>
    </source>
</evidence>
<proteinExistence type="inferred from homology"/>
<name>A0A9D1N2D4_9FIRM</name>
<dbReference type="PIRSF" id="PIRSF006268">
    <property type="entry name" value="ApbE"/>
    <property type="match status" value="1"/>
</dbReference>
<evidence type="ECO:0000256" key="4">
    <source>
        <dbReference type="ARBA" id="ARBA00022679"/>
    </source>
</evidence>
<evidence type="ECO:0000256" key="9">
    <source>
        <dbReference type="ARBA" id="ARBA00048540"/>
    </source>
</evidence>
<comment type="cofactor">
    <cofactor evidence="11">
        <name>Mg(2+)</name>
        <dbReference type="ChEBI" id="CHEBI:18420"/>
    </cofactor>
    <cofactor evidence="11">
        <name>Mn(2+)</name>
        <dbReference type="ChEBI" id="CHEBI:29035"/>
    </cofactor>
    <text evidence="11">Magnesium. Can also use manganese.</text>
</comment>
<evidence type="ECO:0000256" key="7">
    <source>
        <dbReference type="ARBA" id="ARBA00022842"/>
    </source>
</evidence>
<evidence type="ECO:0000256" key="2">
    <source>
        <dbReference type="ARBA" id="ARBA00016337"/>
    </source>
</evidence>
<comment type="similarity">
    <text evidence="10 12">Belongs to the ApbE family.</text>
</comment>
<dbReference type="PANTHER" id="PTHR30040:SF2">
    <property type="entry name" value="FAD:PROTEIN FMN TRANSFERASE"/>
    <property type="match status" value="1"/>
</dbReference>
<keyword evidence="5 10" id="KW-0479">Metal-binding</keyword>
<keyword evidence="6 10" id="KW-0274">FAD</keyword>
<feature type="binding site" evidence="11">
    <location>
        <position position="283"/>
    </location>
    <ligand>
        <name>Mg(2+)</name>
        <dbReference type="ChEBI" id="CHEBI:18420"/>
    </ligand>
</feature>
<dbReference type="InterPro" id="IPR003374">
    <property type="entry name" value="ApbE-like_sf"/>
</dbReference>
<sequence length="345" mass="36073">MKMLRRLSLPLCLLLLSAAVCACAPAAQAPAERTLFVMDTYAQLAAYGAGAEDALQACADELYRLEELFSATREASDVSRLNAAGGAPVSVAADTAALLRRARDLSALTGGAFDPTVYPLMRLWGFGDDPAVPEDEAIAALLPLVDAERIELGADGTARLPAGMGVDLGGIAKGYAADRLAALLREAGVESALLTLGGNVYALGEKPDGTAWRIAVRDPADEQAYVGVVEARERAVITSGGYQRYFEQDGTRYHHILDPATGRPADSGLASVTIIAADGTAADALSTALFVMGAERAAAFWREHGGGEDGFAFVLVTDAGEVLYSENAPFTPNGERAQRIVAQPD</sequence>
<feature type="signal peptide" evidence="12">
    <location>
        <begin position="1"/>
        <end position="22"/>
    </location>
</feature>
<keyword evidence="12" id="KW-0997">Cell inner membrane</keyword>
<comment type="subcellular location">
    <subcellularLocation>
        <location evidence="12">Cell inner membrane</location>
        <topology evidence="12">Lipid-anchor</topology>
        <orientation evidence="12">Periplasmic side</orientation>
    </subcellularLocation>
</comment>
<dbReference type="Pfam" id="PF02424">
    <property type="entry name" value="ApbE"/>
    <property type="match status" value="1"/>
</dbReference>
<keyword evidence="3 10" id="KW-0285">Flavoprotein</keyword>
<feature type="chain" id="PRO_5039742104" description="FAD:protein FMN transferase" evidence="12">
    <location>
        <begin position="23"/>
        <end position="345"/>
    </location>
</feature>
<reference evidence="13" key="1">
    <citation type="submission" date="2020-10" db="EMBL/GenBank/DDBJ databases">
        <authorList>
            <person name="Gilroy R."/>
        </authorList>
    </citation>
    <scope>NUCLEOTIDE SEQUENCE</scope>
    <source>
        <strain evidence="13">ChiGjej2B2-16831</strain>
    </source>
</reference>
<dbReference type="GO" id="GO:0005886">
    <property type="term" value="C:plasma membrane"/>
    <property type="evidence" value="ECO:0007669"/>
    <property type="project" value="UniProtKB-SubCell"/>
</dbReference>
<dbReference type="EC" id="2.7.1.180" evidence="1 10"/>
<protein>
    <recommendedName>
        <fullName evidence="2 10">FAD:protein FMN transferase</fullName>
        <ecNumber evidence="1 10">2.7.1.180</ecNumber>
    </recommendedName>
    <alternativeName>
        <fullName evidence="8 10">Flavin transferase</fullName>
    </alternativeName>
</protein>
<evidence type="ECO:0000256" key="10">
    <source>
        <dbReference type="PIRNR" id="PIRNR006268"/>
    </source>
</evidence>
<keyword evidence="4 10" id="KW-0808">Transferase</keyword>
<keyword evidence="12" id="KW-0449">Lipoprotein</keyword>
<dbReference type="Proteomes" id="UP000824128">
    <property type="component" value="Unassembled WGS sequence"/>
</dbReference>
<evidence type="ECO:0000256" key="12">
    <source>
        <dbReference type="RuleBase" id="RU363002"/>
    </source>
</evidence>
<evidence type="ECO:0000256" key="3">
    <source>
        <dbReference type="ARBA" id="ARBA00022630"/>
    </source>
</evidence>
<comment type="catalytic activity">
    <reaction evidence="9 10 12">
        <text>L-threonyl-[protein] + FAD = FMN-L-threonyl-[protein] + AMP + H(+)</text>
        <dbReference type="Rhea" id="RHEA:36847"/>
        <dbReference type="Rhea" id="RHEA-COMP:11060"/>
        <dbReference type="Rhea" id="RHEA-COMP:11061"/>
        <dbReference type="ChEBI" id="CHEBI:15378"/>
        <dbReference type="ChEBI" id="CHEBI:30013"/>
        <dbReference type="ChEBI" id="CHEBI:57692"/>
        <dbReference type="ChEBI" id="CHEBI:74257"/>
        <dbReference type="ChEBI" id="CHEBI:456215"/>
        <dbReference type="EC" id="2.7.1.180"/>
    </reaction>
</comment>
<keyword evidence="12" id="KW-1003">Cell membrane</keyword>
<keyword evidence="7 10" id="KW-0460">Magnesium</keyword>
<dbReference type="Gene3D" id="3.10.520.10">
    <property type="entry name" value="ApbE-like domains"/>
    <property type="match status" value="1"/>
</dbReference>
<dbReference type="EMBL" id="DVNZ01000052">
    <property type="protein sequence ID" value="HIU93825.1"/>
    <property type="molecule type" value="Genomic_DNA"/>
</dbReference>
<dbReference type="AlphaFoldDB" id="A0A9D1N2D4"/>
<dbReference type="PANTHER" id="PTHR30040">
    <property type="entry name" value="THIAMINE BIOSYNTHESIS LIPOPROTEIN APBE"/>
    <property type="match status" value="1"/>
</dbReference>
<reference evidence="13" key="2">
    <citation type="journal article" date="2021" name="PeerJ">
        <title>Extensive microbial diversity within the chicken gut microbiome revealed by metagenomics and culture.</title>
        <authorList>
            <person name="Gilroy R."/>
            <person name="Ravi A."/>
            <person name="Getino M."/>
            <person name="Pursley I."/>
            <person name="Horton D.L."/>
            <person name="Alikhan N.F."/>
            <person name="Baker D."/>
            <person name="Gharbi K."/>
            <person name="Hall N."/>
            <person name="Watson M."/>
            <person name="Adriaenssens E.M."/>
            <person name="Foster-Nyarko E."/>
            <person name="Jarju S."/>
            <person name="Secka A."/>
            <person name="Antonio M."/>
            <person name="Oren A."/>
            <person name="Chaudhuri R.R."/>
            <person name="La Ragione R."/>
            <person name="Hildebrand F."/>
            <person name="Pallen M.J."/>
        </authorList>
    </citation>
    <scope>NUCLEOTIDE SEQUENCE</scope>
    <source>
        <strain evidence="13">ChiGjej2B2-16831</strain>
    </source>
</reference>
<evidence type="ECO:0000256" key="5">
    <source>
        <dbReference type="ARBA" id="ARBA00022723"/>
    </source>
</evidence>
<evidence type="ECO:0000256" key="1">
    <source>
        <dbReference type="ARBA" id="ARBA00011955"/>
    </source>
</evidence>
<keyword evidence="12" id="KW-0472">Membrane</keyword>
<dbReference type="InterPro" id="IPR024932">
    <property type="entry name" value="ApbE"/>
</dbReference>
<evidence type="ECO:0000256" key="6">
    <source>
        <dbReference type="ARBA" id="ARBA00022827"/>
    </source>
</evidence>
<evidence type="ECO:0000313" key="14">
    <source>
        <dbReference type="Proteomes" id="UP000824128"/>
    </source>
</evidence>
<dbReference type="GO" id="GO:0046872">
    <property type="term" value="F:metal ion binding"/>
    <property type="evidence" value="ECO:0007669"/>
    <property type="project" value="UniProtKB-UniRule"/>
</dbReference>
<gene>
    <name evidence="13" type="ORF">IAD24_01580</name>
</gene>
<feature type="binding site" evidence="11">
    <location>
        <position position="170"/>
    </location>
    <ligand>
        <name>Mg(2+)</name>
        <dbReference type="ChEBI" id="CHEBI:18420"/>
    </ligand>
</feature>
<comment type="function">
    <text evidence="12">Flavin transferase that catalyzes the transfer of the FMN moiety of FAD and its covalent binding to the hydroxyl group of a threonine residue in a target flavoprotein.</text>
</comment>
<dbReference type="PROSITE" id="PS51257">
    <property type="entry name" value="PROKAR_LIPOPROTEIN"/>
    <property type="match status" value="1"/>
</dbReference>
<dbReference type="GO" id="GO:0016740">
    <property type="term" value="F:transferase activity"/>
    <property type="evidence" value="ECO:0007669"/>
    <property type="project" value="UniProtKB-UniRule"/>
</dbReference>